<reference evidence="3" key="1">
    <citation type="journal article" date="2019" name="Int. J. Syst. Evol. Microbiol.">
        <title>The Global Catalogue of Microorganisms (GCM) 10K type strain sequencing project: providing services to taxonomists for standard genome sequencing and annotation.</title>
        <authorList>
            <consortium name="The Broad Institute Genomics Platform"/>
            <consortium name="The Broad Institute Genome Sequencing Center for Infectious Disease"/>
            <person name="Wu L."/>
            <person name="Ma J."/>
        </authorList>
    </citation>
    <scope>NUCLEOTIDE SEQUENCE [LARGE SCALE GENOMIC DNA]</scope>
    <source>
        <strain evidence="3">JCM 6886</strain>
    </source>
</reference>
<dbReference type="InterPro" id="IPR000073">
    <property type="entry name" value="AB_hydrolase_1"/>
</dbReference>
<dbReference type="SUPFAM" id="SSF53474">
    <property type="entry name" value="alpha/beta-Hydrolases"/>
    <property type="match status" value="1"/>
</dbReference>
<proteinExistence type="predicted"/>
<evidence type="ECO:0000259" key="1">
    <source>
        <dbReference type="Pfam" id="PF00561"/>
    </source>
</evidence>
<dbReference type="PRINTS" id="PR00111">
    <property type="entry name" value="ABHYDROLASE"/>
</dbReference>
<dbReference type="InterPro" id="IPR000639">
    <property type="entry name" value="Epox_hydrolase-like"/>
</dbReference>
<comment type="caution">
    <text evidence="2">The sequence shown here is derived from an EMBL/GenBank/DDBJ whole genome shotgun (WGS) entry which is preliminary data.</text>
</comment>
<evidence type="ECO:0000313" key="2">
    <source>
        <dbReference type="EMBL" id="GAA0231941.1"/>
    </source>
</evidence>
<sequence length="284" mass="32103">MAYMDVKPTTEANGKTVVLLHGKNFCAATWGETIRALSAAGYRVVAIDQIGFCKSSKPIDYQYSFHQLATNSRSLLNQLKIDKAVVVGHSMGGMLATRYALLYPDNVDALFLVNPIGLEDWLAKGVPYVSIKDWYKNQLGLTAKKARNYQQNTYYAGQWRDDYQHWIDMLMMPYKADKEDSAWLSAIHYDMILTQPVVHEFDQLSVPTWLFIGEKDNTAIGKAFVSDEVKKRLGNYPVLARKTAKAIPGSHLVLFDDLGHSPQIQDPERFQQSLMNALNNVFSK</sequence>
<dbReference type="PANTHER" id="PTHR43798">
    <property type="entry name" value="MONOACYLGLYCEROL LIPASE"/>
    <property type="match status" value="1"/>
</dbReference>
<dbReference type="Pfam" id="PF00561">
    <property type="entry name" value="Abhydrolase_1"/>
    <property type="match status" value="1"/>
</dbReference>
<keyword evidence="2" id="KW-0378">Hydrolase</keyword>
<feature type="domain" description="AB hydrolase-1" evidence="1">
    <location>
        <begin position="16"/>
        <end position="134"/>
    </location>
</feature>
<protein>
    <submittedName>
        <fullName evidence="2">Alpha/beta hydrolase</fullName>
    </submittedName>
</protein>
<keyword evidence="3" id="KW-1185">Reference proteome</keyword>
<dbReference type="InterPro" id="IPR050266">
    <property type="entry name" value="AB_hydrolase_sf"/>
</dbReference>
<accession>A0ABP3DG77</accession>
<dbReference type="GO" id="GO:0016787">
    <property type="term" value="F:hydrolase activity"/>
    <property type="evidence" value="ECO:0007669"/>
    <property type="project" value="UniProtKB-KW"/>
</dbReference>
<organism evidence="2 3">
    <name type="scientific">Methylophaga marina</name>
    <dbReference type="NCBI Taxonomy" id="45495"/>
    <lineage>
        <taxon>Bacteria</taxon>
        <taxon>Pseudomonadati</taxon>
        <taxon>Pseudomonadota</taxon>
        <taxon>Gammaproteobacteria</taxon>
        <taxon>Thiotrichales</taxon>
        <taxon>Piscirickettsiaceae</taxon>
        <taxon>Methylophaga</taxon>
    </lineage>
</organism>
<dbReference type="InterPro" id="IPR029058">
    <property type="entry name" value="AB_hydrolase_fold"/>
</dbReference>
<evidence type="ECO:0000313" key="3">
    <source>
        <dbReference type="Proteomes" id="UP001501476"/>
    </source>
</evidence>
<dbReference type="EMBL" id="BAAADG010000018">
    <property type="protein sequence ID" value="GAA0231941.1"/>
    <property type="molecule type" value="Genomic_DNA"/>
</dbReference>
<gene>
    <name evidence="2" type="ORF">GCM10008964_23910</name>
</gene>
<dbReference type="Proteomes" id="UP001501476">
    <property type="component" value="Unassembled WGS sequence"/>
</dbReference>
<name>A0ABP3DG77_9GAMM</name>
<dbReference type="Gene3D" id="3.40.50.1820">
    <property type="entry name" value="alpha/beta hydrolase"/>
    <property type="match status" value="1"/>
</dbReference>
<dbReference type="PANTHER" id="PTHR43798:SF33">
    <property type="entry name" value="HYDROLASE, PUTATIVE (AFU_ORTHOLOGUE AFUA_2G14860)-RELATED"/>
    <property type="match status" value="1"/>
</dbReference>
<dbReference type="PRINTS" id="PR00412">
    <property type="entry name" value="EPOXHYDRLASE"/>
</dbReference>